<evidence type="ECO:0000256" key="1">
    <source>
        <dbReference type="SAM" id="MobiDB-lite"/>
    </source>
</evidence>
<feature type="region of interest" description="Disordered" evidence="1">
    <location>
        <begin position="57"/>
        <end position="79"/>
    </location>
</feature>
<reference evidence="2 3" key="1">
    <citation type="journal article" date="2016" name="Genome Announc.">
        <title>Complete Genome Sequence of Methylobacterium populi P-1M, Isolated from Pink-Pigmented Household Biofilm.</title>
        <authorList>
            <person name="Morohoshi T."/>
            <person name="Ikeda T."/>
        </authorList>
    </citation>
    <scope>NUCLEOTIDE SEQUENCE [LARGE SCALE GENOMIC DNA]</scope>
    <source>
        <strain evidence="2 3">P-1M</strain>
    </source>
</reference>
<accession>A0A160PG40</accession>
<dbReference type="EMBL" id="AP014809">
    <property type="protein sequence ID" value="BAU91605.1"/>
    <property type="molecule type" value="Genomic_DNA"/>
</dbReference>
<name>A0A160PG40_9HYPH</name>
<dbReference type="AlphaFoldDB" id="A0A160PG40"/>
<sequence>MCRPDILLMARRREETQPRPTLREGLLVGLLLFWIAAVLATEHGPMKLTPPLIPYGTGDQPSRAAISSAAMSPPPIRGR</sequence>
<feature type="compositionally biased region" description="Low complexity" evidence="1">
    <location>
        <begin position="61"/>
        <end position="71"/>
    </location>
</feature>
<protein>
    <submittedName>
        <fullName evidence="2">Uncharacterized protein</fullName>
    </submittedName>
</protein>
<organism evidence="2 3">
    <name type="scientific">Methylorubrum populi</name>
    <dbReference type="NCBI Taxonomy" id="223967"/>
    <lineage>
        <taxon>Bacteria</taxon>
        <taxon>Pseudomonadati</taxon>
        <taxon>Pseudomonadota</taxon>
        <taxon>Alphaproteobacteria</taxon>
        <taxon>Hyphomicrobiales</taxon>
        <taxon>Methylobacteriaceae</taxon>
        <taxon>Methylorubrum</taxon>
    </lineage>
</organism>
<evidence type="ECO:0000313" key="2">
    <source>
        <dbReference type="EMBL" id="BAU91605.1"/>
    </source>
</evidence>
<gene>
    <name evidence="2" type="ORF">MPPM_3000</name>
</gene>
<dbReference type="Proteomes" id="UP000218288">
    <property type="component" value="Chromosome"/>
</dbReference>
<proteinExistence type="predicted"/>
<evidence type="ECO:0000313" key="3">
    <source>
        <dbReference type="Proteomes" id="UP000218288"/>
    </source>
</evidence>